<dbReference type="CDD" id="cd02966">
    <property type="entry name" value="TlpA_like_family"/>
    <property type="match status" value="1"/>
</dbReference>
<reference evidence="2 3" key="1">
    <citation type="submission" date="2019-04" db="EMBL/GenBank/DDBJ databases">
        <title>Mesorhizobium composti sp. nov., isolated from compost.</title>
        <authorList>
            <person name="Lin S.-Y."/>
            <person name="Hameed A."/>
            <person name="Hsieh Y.-T."/>
            <person name="Young C.-C."/>
        </authorList>
    </citation>
    <scope>NUCLEOTIDE SEQUENCE [LARGE SCALE GENOMIC DNA]</scope>
    <source>
        <strain evidence="2 3">CC-YTH430</strain>
    </source>
</reference>
<proteinExistence type="predicted"/>
<dbReference type="Pfam" id="PF00578">
    <property type="entry name" value="AhpC-TSA"/>
    <property type="match status" value="1"/>
</dbReference>
<dbReference type="InterPro" id="IPR000866">
    <property type="entry name" value="AhpC/TSA"/>
</dbReference>
<dbReference type="PROSITE" id="PS51352">
    <property type="entry name" value="THIOREDOXIN_2"/>
    <property type="match status" value="1"/>
</dbReference>
<keyword evidence="3" id="KW-1185">Reference proteome</keyword>
<dbReference type="PANTHER" id="PTHR42852">
    <property type="entry name" value="THIOL:DISULFIDE INTERCHANGE PROTEIN DSBE"/>
    <property type="match status" value="1"/>
</dbReference>
<organism evidence="2 3">
    <name type="scientific">Ollibium composti</name>
    <dbReference type="NCBI Taxonomy" id="2675109"/>
    <lineage>
        <taxon>Bacteria</taxon>
        <taxon>Pseudomonadati</taxon>
        <taxon>Pseudomonadota</taxon>
        <taxon>Alphaproteobacteria</taxon>
        <taxon>Hyphomicrobiales</taxon>
        <taxon>Phyllobacteriaceae</taxon>
        <taxon>Ollibium</taxon>
    </lineage>
</organism>
<dbReference type="SUPFAM" id="SSF52833">
    <property type="entry name" value="Thioredoxin-like"/>
    <property type="match status" value="1"/>
</dbReference>
<protein>
    <submittedName>
        <fullName evidence="2">TlpA family protein disulfide reductase</fullName>
    </submittedName>
</protein>
<dbReference type="Gene3D" id="3.40.30.10">
    <property type="entry name" value="Glutaredoxin"/>
    <property type="match status" value="1"/>
</dbReference>
<evidence type="ECO:0000259" key="1">
    <source>
        <dbReference type="PROSITE" id="PS51352"/>
    </source>
</evidence>
<dbReference type="RefSeq" id="WP_136354088.1">
    <property type="nucleotide sequence ID" value="NZ_SSNY01000002.1"/>
</dbReference>
<dbReference type="EMBL" id="SSNY01000002">
    <property type="protein sequence ID" value="THF58734.1"/>
    <property type="molecule type" value="Genomic_DNA"/>
</dbReference>
<evidence type="ECO:0000313" key="3">
    <source>
        <dbReference type="Proteomes" id="UP000306441"/>
    </source>
</evidence>
<accession>A0ABY2Q9U5</accession>
<dbReference type="Proteomes" id="UP000306441">
    <property type="component" value="Unassembled WGS sequence"/>
</dbReference>
<dbReference type="InterPro" id="IPR013766">
    <property type="entry name" value="Thioredoxin_domain"/>
</dbReference>
<feature type="domain" description="Thioredoxin" evidence="1">
    <location>
        <begin position="1"/>
        <end position="153"/>
    </location>
</feature>
<dbReference type="InterPro" id="IPR036249">
    <property type="entry name" value="Thioredoxin-like_sf"/>
</dbReference>
<evidence type="ECO:0000313" key="2">
    <source>
        <dbReference type="EMBL" id="THF58734.1"/>
    </source>
</evidence>
<name>A0ABY2Q9U5_9HYPH</name>
<gene>
    <name evidence="2" type="ORF">E6C48_03495</name>
</gene>
<sequence>MMENYPPPLAVSRWFNTPAPLVLEELKGRVVVLHAFQMLCPGCVSHGTPQAERLHRMFDAKDVTVIGLHTVFEHHAAMTPVALEAFIHEYRLTFPIGVDEAGTDGPIPVTMARYSMRGTPTTIVIDRAGRLRKHQFGQVDDLSLGVAIGALLAEAPPDMAAESASAGCDETGCTVPN</sequence>
<dbReference type="PANTHER" id="PTHR42852:SF13">
    <property type="entry name" value="PROTEIN DIPZ"/>
    <property type="match status" value="1"/>
</dbReference>
<comment type="caution">
    <text evidence="2">The sequence shown here is derived from an EMBL/GenBank/DDBJ whole genome shotgun (WGS) entry which is preliminary data.</text>
</comment>
<dbReference type="InterPro" id="IPR050553">
    <property type="entry name" value="Thioredoxin_ResA/DsbE_sf"/>
</dbReference>